<keyword evidence="2" id="KW-1185">Reference proteome</keyword>
<comment type="caution">
    <text evidence="1">The sequence shown here is derived from an EMBL/GenBank/DDBJ whole genome shotgun (WGS) entry which is preliminary data.</text>
</comment>
<dbReference type="AlphaFoldDB" id="A0AAV4MHM1"/>
<evidence type="ECO:0000313" key="2">
    <source>
        <dbReference type="Proteomes" id="UP001054945"/>
    </source>
</evidence>
<evidence type="ECO:0000313" key="1">
    <source>
        <dbReference type="EMBL" id="GIX71355.1"/>
    </source>
</evidence>
<protein>
    <submittedName>
        <fullName evidence="1">Uncharacterized protein</fullName>
    </submittedName>
</protein>
<accession>A0AAV4MHM1</accession>
<dbReference type="EMBL" id="BPLR01019746">
    <property type="protein sequence ID" value="GIX71355.1"/>
    <property type="molecule type" value="Genomic_DNA"/>
</dbReference>
<dbReference type="Proteomes" id="UP001054945">
    <property type="component" value="Unassembled WGS sequence"/>
</dbReference>
<organism evidence="1 2">
    <name type="scientific">Caerostris extrusa</name>
    <name type="common">Bark spider</name>
    <name type="synonym">Caerostris bankana</name>
    <dbReference type="NCBI Taxonomy" id="172846"/>
    <lineage>
        <taxon>Eukaryota</taxon>
        <taxon>Metazoa</taxon>
        <taxon>Ecdysozoa</taxon>
        <taxon>Arthropoda</taxon>
        <taxon>Chelicerata</taxon>
        <taxon>Arachnida</taxon>
        <taxon>Araneae</taxon>
        <taxon>Araneomorphae</taxon>
        <taxon>Entelegynae</taxon>
        <taxon>Araneoidea</taxon>
        <taxon>Araneidae</taxon>
        <taxon>Caerostris</taxon>
    </lineage>
</organism>
<sequence length="114" mass="12887">MCLTAASTCVKFQFFFERTTTTLSAQILGRIATEMSTKQLARVRPNTTRDVSDDLNRVAKVARRLNSKVDTIISRLMYLIQAILAEKQNCTSNSTCSLTRKSIEFNLTLIIYKS</sequence>
<reference evidence="1 2" key="1">
    <citation type="submission" date="2021-06" db="EMBL/GenBank/DDBJ databases">
        <title>Caerostris extrusa draft genome.</title>
        <authorList>
            <person name="Kono N."/>
            <person name="Arakawa K."/>
        </authorList>
    </citation>
    <scope>NUCLEOTIDE SEQUENCE [LARGE SCALE GENOMIC DNA]</scope>
</reference>
<gene>
    <name evidence="1" type="ORF">CEXT_186001</name>
</gene>
<proteinExistence type="predicted"/>
<name>A0AAV4MHM1_CAEEX</name>